<sequence length="243" mass="27414">MKSAVLHVIVGEKEPVKPTRRVGTGWLERVENVDDLSGNFDLQDPSNSGFSFDSHESGTRIGDDSVTPLGEFPIRKRFDRAPKMKDKEGERQSVGSLCSVEGRQRPTSFPGIFEGSVSPLRLKLVKQWLKHNAVWVDHVREVVHHSTTVLSDHMPIFVDIQILPSGTGGKTENYFKMNFYDLQDPGVLKEVRAEKALLKKQESSLKQEVVLRKAVLSEGSLSEEEAESFQDERLLKEPLRRCC</sequence>
<reference evidence="2 3" key="1">
    <citation type="submission" date="2024-09" db="EMBL/GenBank/DDBJ databases">
        <title>Chromosome-scale assembly of Riccia sorocarpa.</title>
        <authorList>
            <person name="Paukszto L."/>
        </authorList>
    </citation>
    <scope>NUCLEOTIDE SEQUENCE [LARGE SCALE GENOMIC DNA]</scope>
    <source>
        <strain evidence="2">LP-2024</strain>
        <tissue evidence="2">Aerial parts of the thallus</tissue>
    </source>
</reference>
<feature type="region of interest" description="Disordered" evidence="1">
    <location>
        <begin position="47"/>
        <end position="66"/>
    </location>
</feature>
<name>A0ABD3HH87_9MARC</name>
<gene>
    <name evidence="2" type="ORF">R1sor_004626</name>
</gene>
<comment type="caution">
    <text evidence="2">The sequence shown here is derived from an EMBL/GenBank/DDBJ whole genome shotgun (WGS) entry which is preliminary data.</text>
</comment>
<evidence type="ECO:0000313" key="2">
    <source>
        <dbReference type="EMBL" id="KAL3690975.1"/>
    </source>
</evidence>
<feature type="compositionally biased region" description="Basic and acidic residues" evidence="1">
    <location>
        <begin position="53"/>
        <end position="63"/>
    </location>
</feature>
<organism evidence="2 3">
    <name type="scientific">Riccia sorocarpa</name>
    <dbReference type="NCBI Taxonomy" id="122646"/>
    <lineage>
        <taxon>Eukaryota</taxon>
        <taxon>Viridiplantae</taxon>
        <taxon>Streptophyta</taxon>
        <taxon>Embryophyta</taxon>
        <taxon>Marchantiophyta</taxon>
        <taxon>Marchantiopsida</taxon>
        <taxon>Marchantiidae</taxon>
        <taxon>Marchantiales</taxon>
        <taxon>Ricciaceae</taxon>
        <taxon>Riccia</taxon>
    </lineage>
</organism>
<evidence type="ECO:0000313" key="3">
    <source>
        <dbReference type="Proteomes" id="UP001633002"/>
    </source>
</evidence>
<evidence type="ECO:0000256" key="1">
    <source>
        <dbReference type="SAM" id="MobiDB-lite"/>
    </source>
</evidence>
<dbReference type="EMBL" id="JBJQOH010000003">
    <property type="protein sequence ID" value="KAL3690975.1"/>
    <property type="molecule type" value="Genomic_DNA"/>
</dbReference>
<proteinExistence type="predicted"/>
<keyword evidence="3" id="KW-1185">Reference proteome</keyword>
<accession>A0ABD3HH87</accession>
<dbReference type="Proteomes" id="UP001633002">
    <property type="component" value="Unassembled WGS sequence"/>
</dbReference>
<dbReference type="AlphaFoldDB" id="A0ABD3HH87"/>
<protein>
    <submittedName>
        <fullName evidence="2">Uncharacterized protein</fullName>
    </submittedName>
</protein>